<feature type="transmembrane region" description="Helical" evidence="1">
    <location>
        <begin position="123"/>
        <end position="141"/>
    </location>
</feature>
<keyword evidence="1" id="KW-0472">Membrane</keyword>
<organism evidence="2 3">
    <name type="scientific">Pedobacter paludis</name>
    <dbReference type="NCBI Taxonomy" id="2203212"/>
    <lineage>
        <taxon>Bacteria</taxon>
        <taxon>Pseudomonadati</taxon>
        <taxon>Bacteroidota</taxon>
        <taxon>Sphingobacteriia</taxon>
        <taxon>Sphingobacteriales</taxon>
        <taxon>Sphingobacteriaceae</taxon>
        <taxon>Pedobacter</taxon>
    </lineage>
</organism>
<evidence type="ECO:0000313" key="3">
    <source>
        <dbReference type="Proteomes" id="UP000245391"/>
    </source>
</evidence>
<protein>
    <submittedName>
        <fullName evidence="2">Uncharacterized protein</fullName>
    </submittedName>
</protein>
<dbReference type="AlphaFoldDB" id="A0A317F4W7"/>
<accession>A0A317F4W7</accession>
<dbReference type="OrthoDB" id="1340494at2"/>
<dbReference type="EMBL" id="QGNY01000002">
    <property type="protein sequence ID" value="PWS32528.1"/>
    <property type="molecule type" value="Genomic_DNA"/>
</dbReference>
<proteinExistence type="predicted"/>
<keyword evidence="1" id="KW-0812">Transmembrane</keyword>
<gene>
    <name evidence="2" type="ORF">DF947_05460</name>
</gene>
<dbReference type="RefSeq" id="WP_109928701.1">
    <property type="nucleotide sequence ID" value="NZ_QGNY01000002.1"/>
</dbReference>
<name>A0A317F4W7_9SPHI</name>
<reference evidence="3" key="1">
    <citation type="submission" date="2018-05" db="EMBL/GenBank/DDBJ databases">
        <title>Pedobacter paludis sp. nov., isolated from wetland soil.</title>
        <authorList>
            <person name="Zhang Y."/>
        </authorList>
    </citation>
    <scope>NUCLEOTIDE SEQUENCE [LARGE SCALE GENOMIC DNA]</scope>
    <source>
        <strain evidence="3">R-8</strain>
    </source>
</reference>
<keyword evidence="1" id="KW-1133">Transmembrane helix</keyword>
<comment type="caution">
    <text evidence="2">The sequence shown here is derived from an EMBL/GenBank/DDBJ whole genome shotgun (WGS) entry which is preliminary data.</text>
</comment>
<dbReference type="Proteomes" id="UP000245391">
    <property type="component" value="Unassembled WGS sequence"/>
</dbReference>
<keyword evidence="3" id="KW-1185">Reference proteome</keyword>
<evidence type="ECO:0000256" key="1">
    <source>
        <dbReference type="SAM" id="Phobius"/>
    </source>
</evidence>
<sequence>MIENYTKKVFEDYKKRLKEKTISSNLVDPTPAGLRDECLRVYTEKKFPTEDPTLRSFFGPLNNDLNYTERIQNFDIDKFRPLMKFMNGETIKPNKRIVELLEWLMKVKGKNDVVDIPKKYNKALMAFVASLVVATGSYIFYKKNNQCMYWNKDHYESIACDEKNGDAAIIALDDFKISNLKKITKPDTLTRNALGKVWYVKVKVDSAEFYTSNGEYPLDTKKMLMPLTDYILTKYVLSKQKH</sequence>
<evidence type="ECO:0000313" key="2">
    <source>
        <dbReference type="EMBL" id="PWS32528.1"/>
    </source>
</evidence>